<evidence type="ECO:0000256" key="3">
    <source>
        <dbReference type="ARBA" id="ARBA00022691"/>
    </source>
</evidence>
<organism evidence="5">
    <name type="scientific">Pseudomonas graminis</name>
    <dbReference type="NCBI Taxonomy" id="158627"/>
    <lineage>
        <taxon>Bacteria</taxon>
        <taxon>Pseudomonadati</taxon>
        <taxon>Pseudomonadota</taxon>
        <taxon>Gammaproteobacteria</taxon>
        <taxon>Pseudomonadales</taxon>
        <taxon>Pseudomonadaceae</taxon>
        <taxon>Pseudomonas</taxon>
    </lineage>
</organism>
<dbReference type="AlphaFoldDB" id="A0A7C2AZI9"/>
<name>A0A7C2AZI9_9PSED</name>
<evidence type="ECO:0000256" key="1">
    <source>
        <dbReference type="ARBA" id="ARBA00022603"/>
    </source>
</evidence>
<dbReference type="EMBL" id="DSIN01000022">
    <property type="protein sequence ID" value="HEF26590.1"/>
    <property type="molecule type" value="Genomic_DNA"/>
</dbReference>
<dbReference type="GO" id="GO:0032259">
    <property type="term" value="P:methylation"/>
    <property type="evidence" value="ECO:0007669"/>
    <property type="project" value="UniProtKB-KW"/>
</dbReference>
<keyword evidence="1 5" id="KW-0489">Methyltransferase</keyword>
<dbReference type="PANTHER" id="PTHR43464:SF19">
    <property type="entry name" value="UBIQUINONE BIOSYNTHESIS O-METHYLTRANSFERASE, MITOCHONDRIAL"/>
    <property type="match status" value="1"/>
</dbReference>
<feature type="domain" description="Methyltransferase type 12" evidence="4">
    <location>
        <begin position="52"/>
        <end position="140"/>
    </location>
</feature>
<accession>A0A7C2AZI9</accession>
<dbReference type="Pfam" id="PF08242">
    <property type="entry name" value="Methyltransf_12"/>
    <property type="match status" value="1"/>
</dbReference>
<sequence>MTNPEFDKFAKKYDELLRETIPDTLSDDTYFAEYKIALVAKIIKSRITCRVLDFGCGAGRSIPFLRHYFPTAEIWGYDVSPASLEMAASHSPDAIYFSDWDQLDEGVKFDVIIAANVFHHIPVDQRLEALIRCRQSLELQGEMFMFEHNPYNPMTRWIFERCPFDVDAEMLNLKTAIALSKEAGYVSEQHAYTLFFPKPLAYFRKIEPWLKHLPLGAQYYVQMAR</sequence>
<gene>
    <name evidence="5" type="ORF">ENP23_12520</name>
</gene>
<evidence type="ECO:0000259" key="4">
    <source>
        <dbReference type="Pfam" id="PF08242"/>
    </source>
</evidence>
<dbReference type="SUPFAM" id="SSF53335">
    <property type="entry name" value="S-adenosyl-L-methionine-dependent methyltransferases"/>
    <property type="match status" value="1"/>
</dbReference>
<evidence type="ECO:0000313" key="5">
    <source>
        <dbReference type="EMBL" id="HEF26590.1"/>
    </source>
</evidence>
<dbReference type="GO" id="GO:0008168">
    <property type="term" value="F:methyltransferase activity"/>
    <property type="evidence" value="ECO:0007669"/>
    <property type="project" value="UniProtKB-KW"/>
</dbReference>
<keyword evidence="2 5" id="KW-0808">Transferase</keyword>
<dbReference type="InterPro" id="IPR029063">
    <property type="entry name" value="SAM-dependent_MTases_sf"/>
</dbReference>
<dbReference type="InterPro" id="IPR013217">
    <property type="entry name" value="Methyltransf_12"/>
</dbReference>
<keyword evidence="3" id="KW-0949">S-adenosyl-L-methionine</keyword>
<comment type="caution">
    <text evidence="5">The sequence shown here is derived from an EMBL/GenBank/DDBJ whole genome shotgun (WGS) entry which is preliminary data.</text>
</comment>
<proteinExistence type="predicted"/>
<evidence type="ECO:0000256" key="2">
    <source>
        <dbReference type="ARBA" id="ARBA00022679"/>
    </source>
</evidence>
<dbReference type="PANTHER" id="PTHR43464">
    <property type="entry name" value="METHYLTRANSFERASE"/>
    <property type="match status" value="1"/>
</dbReference>
<dbReference type="Gene3D" id="3.40.50.150">
    <property type="entry name" value="Vaccinia Virus protein VP39"/>
    <property type="match status" value="1"/>
</dbReference>
<dbReference type="CDD" id="cd02440">
    <property type="entry name" value="AdoMet_MTases"/>
    <property type="match status" value="1"/>
</dbReference>
<protein>
    <submittedName>
        <fullName evidence="5">Class I SAM-dependent methyltransferase</fullName>
    </submittedName>
</protein>
<reference evidence="5" key="1">
    <citation type="journal article" date="2020" name="mSystems">
        <title>Genome- and Community-Level Interaction Insights into Carbon Utilization and Element Cycling Functions of Hydrothermarchaeota in Hydrothermal Sediment.</title>
        <authorList>
            <person name="Zhou Z."/>
            <person name="Liu Y."/>
            <person name="Xu W."/>
            <person name="Pan J."/>
            <person name="Luo Z.H."/>
            <person name="Li M."/>
        </authorList>
    </citation>
    <scope>NUCLEOTIDE SEQUENCE [LARGE SCALE GENOMIC DNA]</scope>
    <source>
        <strain evidence="5">SpSt-200</strain>
    </source>
</reference>